<gene>
    <name evidence="1" type="ORF">SAMN03080603_01075</name>
</gene>
<dbReference type="EMBL" id="FNPD01000005">
    <property type="protein sequence ID" value="SDX90003.1"/>
    <property type="molecule type" value="Genomic_DNA"/>
</dbReference>
<name>A0A1H3FFW2_9BACT</name>
<protein>
    <submittedName>
        <fullName evidence="1">Exopolysaccharide biosynthesis protein YbjH</fullName>
    </submittedName>
</protein>
<evidence type="ECO:0000313" key="1">
    <source>
        <dbReference type="EMBL" id="SDX90003.1"/>
    </source>
</evidence>
<dbReference type="InterPro" id="IPR010344">
    <property type="entry name" value="YbjH"/>
</dbReference>
<dbReference type="RefSeq" id="WP_091461119.1">
    <property type="nucleotide sequence ID" value="NZ_FNPD01000005.1"/>
</dbReference>
<dbReference type="Proteomes" id="UP000199266">
    <property type="component" value="Unassembled WGS sequence"/>
</dbReference>
<sequence length="679" mass="78145">MSPSNGGITGLWEYPTAEILDDGQGRFGYTDANPYITYYLALGYLPNVELNFRITHVSNVPLNLEKYPRFGSYKDHEFDVKYLLLPQEGIRPAIAAGIMDISTTEHFKSYYVVGTYRVGQFALTGGWGSDRMGGVFGGISWQPYDWLELKGEYGSMDYSDDIFSGKRPIIEVEADYNYGAIIKTSWADVSVSYQRGDELCIAIYRPFDLHDRPIFGNKKRPYRDAPLDNLKSWTEVDTLDLVSELSVAIPNRLGVRNVEIKADKANKNLLISYENVGYSSEAEAMARVLYLASHMIPWDTNTLVLRACVRGKPVTNVEIPGEHCALLRLNALRKEYSQEALAYWANPSSKEGNDETWNYTSDPTAQDKDEHTYKAYVAYEPRILRSDYEDYDARWSVDVAYEWNSTHGQGGVFDVRIPVKRHGKEEDFAYEPWTNEKTRIWQAVFSNMERIDKNTFELYEAGWLDALWFGGNYWRRTYFDNGRYFTGIRLGLVHERDPEDFASFADDPICLYHDGCENIDLENDGWMGAALFQVGYHEPRYDLDLMAEVGKFVDDDDTGFKLSMMRHWDDVGVGFYVTRADTLRAGKDYSFVGVELEIPTNIFFGSDTNYIWNQDIIMTGGWPYYTGRVPWHWKDPDLMWGQLNPDKLIKNLYERLEQGQSMAKEMKYSMQEGGNTYVP</sequence>
<proteinExistence type="predicted"/>
<dbReference type="Pfam" id="PF06082">
    <property type="entry name" value="YjbH"/>
    <property type="match status" value="2"/>
</dbReference>
<keyword evidence="2" id="KW-1185">Reference proteome</keyword>
<accession>A0A1H3FFW2</accession>
<evidence type="ECO:0000313" key="2">
    <source>
        <dbReference type="Proteomes" id="UP000199266"/>
    </source>
</evidence>
<reference evidence="2" key="1">
    <citation type="submission" date="2016-10" db="EMBL/GenBank/DDBJ databases">
        <authorList>
            <person name="Varghese N."/>
            <person name="Submissions S."/>
        </authorList>
    </citation>
    <scope>NUCLEOTIDE SEQUENCE [LARGE SCALE GENOMIC DNA]</scope>
    <source>
        <strain evidence="2">DSM 13490</strain>
    </source>
</reference>
<dbReference type="AlphaFoldDB" id="A0A1H3FFW2"/>
<organism evidence="1 2">
    <name type="scientific">Acetomicrobium thermoterrenum DSM 13490</name>
    <dbReference type="NCBI Taxonomy" id="1120987"/>
    <lineage>
        <taxon>Bacteria</taxon>
        <taxon>Thermotogati</taxon>
        <taxon>Synergistota</taxon>
        <taxon>Synergistia</taxon>
        <taxon>Synergistales</taxon>
        <taxon>Acetomicrobiaceae</taxon>
        <taxon>Acetomicrobium</taxon>
    </lineage>
</organism>